<feature type="transmembrane region" description="Helical" evidence="7">
    <location>
        <begin position="173"/>
        <end position="194"/>
    </location>
</feature>
<evidence type="ECO:0000256" key="1">
    <source>
        <dbReference type="ARBA" id="ARBA00004651"/>
    </source>
</evidence>
<dbReference type="PANTHER" id="PTHR30353">
    <property type="entry name" value="INNER MEMBRANE PROTEIN DEDA-RELATED"/>
    <property type="match status" value="1"/>
</dbReference>
<evidence type="ECO:0000256" key="7">
    <source>
        <dbReference type="RuleBase" id="RU367016"/>
    </source>
</evidence>
<name>A0A1F5E5D1_9BACT</name>
<feature type="transmembrane region" description="Helical" evidence="7">
    <location>
        <begin position="56"/>
        <end position="77"/>
    </location>
</feature>
<comment type="similarity">
    <text evidence="2 7">Belongs to the DedA family.</text>
</comment>
<dbReference type="Pfam" id="PF09335">
    <property type="entry name" value="VTT_dom"/>
    <property type="match status" value="1"/>
</dbReference>
<comment type="caution">
    <text evidence="9">The sequence shown here is derived from an EMBL/GenBank/DDBJ whole genome shotgun (WGS) entry which is preliminary data.</text>
</comment>
<reference evidence="9 10" key="1">
    <citation type="journal article" date="2016" name="Nat. Commun.">
        <title>Thousands of microbial genomes shed light on interconnected biogeochemical processes in an aquifer system.</title>
        <authorList>
            <person name="Anantharaman K."/>
            <person name="Brown C.T."/>
            <person name="Hug L.A."/>
            <person name="Sharon I."/>
            <person name="Castelle C.J."/>
            <person name="Probst A.J."/>
            <person name="Thomas B.C."/>
            <person name="Singh A."/>
            <person name="Wilkins M.J."/>
            <person name="Karaoz U."/>
            <person name="Brodie E.L."/>
            <person name="Williams K.H."/>
            <person name="Hubbard S.S."/>
            <person name="Banfield J.F."/>
        </authorList>
    </citation>
    <scope>NUCLEOTIDE SEQUENCE [LARGE SCALE GENOMIC DNA]</scope>
</reference>
<feature type="domain" description="VTT" evidence="8">
    <location>
        <begin position="36"/>
        <end position="161"/>
    </location>
</feature>
<feature type="transmembrane region" description="Helical" evidence="7">
    <location>
        <begin position="142"/>
        <end position="167"/>
    </location>
</feature>
<evidence type="ECO:0000313" key="9">
    <source>
        <dbReference type="EMBL" id="OGD62583.1"/>
    </source>
</evidence>
<dbReference type="InterPro" id="IPR032818">
    <property type="entry name" value="DedA-like"/>
</dbReference>
<comment type="subcellular location">
    <subcellularLocation>
        <location evidence="1 7">Cell membrane</location>
        <topology evidence="1 7">Multi-pass membrane protein</topology>
    </subcellularLocation>
</comment>
<accession>A0A1F5E5D1</accession>
<feature type="transmembrane region" description="Helical" evidence="7">
    <location>
        <begin position="15"/>
        <end position="36"/>
    </location>
</feature>
<organism evidence="9 10">
    <name type="scientific">Candidatus Beckwithbacteria bacterium RBG_13_42_9</name>
    <dbReference type="NCBI Taxonomy" id="1797457"/>
    <lineage>
        <taxon>Bacteria</taxon>
        <taxon>Candidatus Beckwithiibacteriota</taxon>
    </lineage>
</organism>
<dbReference type="AlphaFoldDB" id="A0A1F5E5D1"/>
<dbReference type="EMBL" id="MEZK01000020">
    <property type="protein sequence ID" value="OGD62583.1"/>
    <property type="molecule type" value="Genomic_DNA"/>
</dbReference>
<evidence type="ECO:0000256" key="6">
    <source>
        <dbReference type="ARBA" id="ARBA00023136"/>
    </source>
</evidence>
<evidence type="ECO:0000259" key="8">
    <source>
        <dbReference type="Pfam" id="PF09335"/>
    </source>
</evidence>
<protein>
    <recommendedName>
        <fullName evidence="8">VTT domain-containing protein</fullName>
    </recommendedName>
</protein>
<dbReference type="GO" id="GO:0005886">
    <property type="term" value="C:plasma membrane"/>
    <property type="evidence" value="ECO:0007669"/>
    <property type="project" value="UniProtKB-SubCell"/>
</dbReference>
<evidence type="ECO:0000256" key="5">
    <source>
        <dbReference type="ARBA" id="ARBA00022989"/>
    </source>
</evidence>
<keyword evidence="5 7" id="KW-1133">Transmembrane helix</keyword>
<evidence type="ECO:0000256" key="2">
    <source>
        <dbReference type="ARBA" id="ARBA00010792"/>
    </source>
</evidence>
<proteinExistence type="inferred from homology"/>
<keyword evidence="4 7" id="KW-0812">Transmembrane</keyword>
<dbReference type="STRING" id="1797457.A2160_06125"/>
<dbReference type="InterPro" id="IPR032816">
    <property type="entry name" value="VTT_dom"/>
</dbReference>
<keyword evidence="6 7" id="KW-0472">Membrane</keyword>
<dbReference type="PANTHER" id="PTHR30353:SF0">
    <property type="entry name" value="TRANSMEMBRANE PROTEIN"/>
    <property type="match status" value="1"/>
</dbReference>
<gene>
    <name evidence="9" type="ORF">A2160_06125</name>
</gene>
<keyword evidence="3 7" id="KW-1003">Cell membrane</keyword>
<evidence type="ECO:0000313" key="10">
    <source>
        <dbReference type="Proteomes" id="UP000177006"/>
    </source>
</evidence>
<dbReference type="Proteomes" id="UP000177006">
    <property type="component" value="Unassembled WGS sequence"/>
</dbReference>
<evidence type="ECO:0000256" key="4">
    <source>
        <dbReference type="ARBA" id="ARBA00022692"/>
    </source>
</evidence>
<evidence type="ECO:0000256" key="3">
    <source>
        <dbReference type="ARBA" id="ARBA00022475"/>
    </source>
</evidence>
<sequence>MILPEFDLVQIIQQVSYYGLFFIVFAESGLFFGFFLPGDSLLFTAGFLASQRILNIWILVPLLVVGAILGDSIGYWMGRKFGSWLIKQKDSWFFKKEYLREAQVFYERHGGKTIILARFIPIIRTFAPIAAGMAEMSYKRFVGFNIFGGLFWASGMLLGGYFLGNLIPNVDRYLLPIIALIIFLSVLPGILHLYQRQQNKKMI</sequence>